<sequence length="285" mass="32667">MKSNRNGRALEYLLVETFTRLYSSAKLSAQTERDQHRDRQHYDSLPVEMQRYYSQHCQTFVQWVKENRVADQGCVEIIRISDQDAVKGDVTDIRLVSATGQYNLSLKHNNNAVKHQRPGNLFSQLGIADKAQEKSYRTEITAISNRFFARISQFETELFHVVKSQDESIILSFYDEMCGLVTGTINRQPVNANKAFDFLVGNCNFDKVIISRDGVEVLPFSNIAKPRALMAKQTSHNHIQLDFDNGFSFDMRLHTASSRFSVGKTINQKFDTRLISDSVESFFIS</sequence>
<dbReference type="Pfam" id="PF09556">
    <property type="entry name" value="RE_HaeIII"/>
    <property type="match status" value="1"/>
</dbReference>
<protein>
    <submittedName>
        <fullName evidence="1">HaeIII family restriction endonuclease</fullName>
    </submittedName>
</protein>
<keyword evidence="1" id="KW-0540">Nuclease</keyword>
<dbReference type="AlphaFoldDB" id="A0A7W2FTY8"/>
<organism evidence="1 2">
    <name type="scientific">Vibrio marinisediminis</name>
    <dbReference type="NCBI Taxonomy" id="2758441"/>
    <lineage>
        <taxon>Bacteria</taxon>
        <taxon>Pseudomonadati</taxon>
        <taxon>Pseudomonadota</taxon>
        <taxon>Gammaproteobacteria</taxon>
        <taxon>Vibrionales</taxon>
        <taxon>Vibrionaceae</taxon>
        <taxon>Vibrio</taxon>
    </lineage>
</organism>
<proteinExistence type="predicted"/>
<dbReference type="GO" id="GO:0004519">
    <property type="term" value="F:endonuclease activity"/>
    <property type="evidence" value="ECO:0007669"/>
    <property type="project" value="UniProtKB-KW"/>
</dbReference>
<dbReference type="RefSeq" id="WP_182110269.1">
    <property type="nucleotide sequence ID" value="NZ_JACFYF010000016.1"/>
</dbReference>
<accession>A0A7W2FTY8</accession>
<name>A0A7W2FTY8_9VIBR</name>
<dbReference type="Proteomes" id="UP000571701">
    <property type="component" value="Unassembled WGS sequence"/>
</dbReference>
<evidence type="ECO:0000313" key="2">
    <source>
        <dbReference type="Proteomes" id="UP000571701"/>
    </source>
</evidence>
<keyword evidence="1" id="KW-0255">Endonuclease</keyword>
<keyword evidence="1" id="KW-0378">Hydrolase</keyword>
<dbReference type="EMBL" id="JACFYF010000016">
    <property type="protein sequence ID" value="MBA5764208.1"/>
    <property type="molecule type" value="Genomic_DNA"/>
</dbReference>
<reference evidence="1 2" key="1">
    <citation type="submission" date="2020-07" db="EMBL/GenBank/DDBJ databases">
        <title>Vibrio marinisediminis sp. nov., isolated from marine sediment.</title>
        <authorList>
            <person name="Ji X."/>
        </authorList>
    </citation>
    <scope>NUCLEOTIDE SEQUENCE [LARGE SCALE GENOMIC DNA]</scope>
    <source>
        <strain evidence="1 2">404</strain>
    </source>
</reference>
<keyword evidence="2" id="KW-1185">Reference proteome</keyword>
<gene>
    <name evidence="1" type="ORF">H2O73_17750</name>
</gene>
<evidence type="ECO:0000313" key="1">
    <source>
        <dbReference type="EMBL" id="MBA5764208.1"/>
    </source>
</evidence>
<comment type="caution">
    <text evidence="1">The sequence shown here is derived from an EMBL/GenBank/DDBJ whole genome shotgun (WGS) entry which is preliminary data.</text>
</comment>
<dbReference type="InterPro" id="IPR019059">
    <property type="entry name" value="Restrct_endonuc_II_HaeIII"/>
</dbReference>